<name>A0A518E121_9BACT</name>
<feature type="signal peptide" evidence="2">
    <location>
        <begin position="1"/>
        <end position="21"/>
    </location>
</feature>
<dbReference type="Pfam" id="PF07587">
    <property type="entry name" value="PSD1"/>
    <property type="match status" value="1"/>
</dbReference>
<keyword evidence="1" id="KW-0175">Coiled coil</keyword>
<dbReference type="Proteomes" id="UP000317648">
    <property type="component" value="Chromosome"/>
</dbReference>
<feature type="domain" description="DUF1549" evidence="3">
    <location>
        <begin position="157"/>
        <end position="362"/>
    </location>
</feature>
<evidence type="ECO:0000256" key="1">
    <source>
        <dbReference type="SAM" id="Coils"/>
    </source>
</evidence>
<dbReference type="EMBL" id="CP036433">
    <property type="protein sequence ID" value="QDU97796.1"/>
    <property type="molecule type" value="Genomic_DNA"/>
</dbReference>
<dbReference type="KEGG" id="lcre:Pla8534_56520"/>
<reference evidence="6 7" key="1">
    <citation type="submission" date="2019-02" db="EMBL/GenBank/DDBJ databases">
        <title>Deep-cultivation of Planctomycetes and their phenomic and genomic characterization uncovers novel biology.</title>
        <authorList>
            <person name="Wiegand S."/>
            <person name="Jogler M."/>
            <person name="Boedeker C."/>
            <person name="Pinto D."/>
            <person name="Vollmers J."/>
            <person name="Rivas-Marin E."/>
            <person name="Kohn T."/>
            <person name="Peeters S.H."/>
            <person name="Heuer A."/>
            <person name="Rast P."/>
            <person name="Oberbeckmann S."/>
            <person name="Bunk B."/>
            <person name="Jeske O."/>
            <person name="Meyerdierks A."/>
            <person name="Storesund J.E."/>
            <person name="Kallscheuer N."/>
            <person name="Luecker S."/>
            <person name="Lage O.M."/>
            <person name="Pohl T."/>
            <person name="Merkel B.J."/>
            <person name="Hornburger P."/>
            <person name="Mueller R.-W."/>
            <person name="Bruemmer F."/>
            <person name="Labrenz M."/>
            <person name="Spormann A.M."/>
            <person name="Op den Camp H."/>
            <person name="Overmann J."/>
            <person name="Amann R."/>
            <person name="Jetten M.S.M."/>
            <person name="Mascher T."/>
            <person name="Medema M.H."/>
            <person name="Devos D.P."/>
            <person name="Kaster A.-K."/>
            <person name="Ovreas L."/>
            <person name="Rohde M."/>
            <person name="Galperin M.Y."/>
            <person name="Jogler C."/>
        </authorList>
    </citation>
    <scope>NUCLEOTIDE SEQUENCE [LARGE SCALE GENOMIC DNA]</scope>
    <source>
        <strain evidence="6 7">Pla85_3_4</strain>
    </source>
</reference>
<evidence type="ECO:0000259" key="4">
    <source>
        <dbReference type="Pfam" id="PF07587"/>
    </source>
</evidence>
<sequence precursor="true">MKRVCPVLALLIFAGPLSAGAEEKPSVDFERQIWPILVSRCNACHGEEEQEGQLRLDAKAIVFRGGVSGPAVRPGKAEESLLLQRVLGEGEEEQMPLDDNPLSADEIALLKTWINEGAVWPAGLGSDAREVERHWAYERPEKAPAPKVSQPDWVVNPIDAWVLARLDQEGLRPSPAAGKAQLLRRVSLDLIGLPPTLEELETFLADDRPEAYALAVDRLLASPHYGERWARQWLDLARYADSNGYQADQYRSVWPYRDWVINAMNANMPFDQFTREQLAGDLLPDATLQQKIATGFHRLTTCNVEAGVDPEENRVNQVIDRVNTTGYVWLGSTIECAQCHNHKYDPFAQKDYYQLFAYFNNTPLEVSGNGVTYNFIGPTLDLPFTPEQRAERDQARNKVKAAEKNLAALVATRTGFDDWLAAEDSESPPGPQPEAIAKVLLLPPEKRNAKQLDQLREYYQDLDPKTASARKKVAAARTALEGIKPTTSLVMIEQKEPRETHLFQRGNFLTPGEAVAPGVPGALHPLPAEAPANRLGLARWLTDENNPLTPRVVVNRWWAEFFGRGIVATLEDFGSQSEPATHPQLLDWLARDFVDEGWSMKHLHRTIVLSNTYRQSSRITSELQQQDPENHLLARGPRYRMSAEMLRDNALVVSGLLSREVGGPPVYPPQPDGHWRHVGRNAPKYATSEGPNRFRRGVYVFWRRSAPYPSFTNFDAPDRASCVVQRARTNTPLQALTLLNDPAYLEMAEAFAHQIVASGLPSPAEKVEYAFRRTLARRPQPEETDQLLGLYEQERARLADDPAAVKKLVPTGDDTLETAAWFFVAHVLLNLDETITKE</sequence>
<evidence type="ECO:0000313" key="7">
    <source>
        <dbReference type="Proteomes" id="UP000317648"/>
    </source>
</evidence>
<keyword evidence="7" id="KW-1185">Reference proteome</keyword>
<feature type="domain" description="DUF1553" evidence="4">
    <location>
        <begin position="533"/>
        <end position="788"/>
    </location>
</feature>
<feature type="coiled-coil region" evidence="1">
    <location>
        <begin position="385"/>
        <end position="412"/>
    </location>
</feature>
<evidence type="ECO:0000256" key="2">
    <source>
        <dbReference type="SAM" id="SignalP"/>
    </source>
</evidence>
<feature type="chain" id="PRO_5022102932" evidence="2">
    <location>
        <begin position="22"/>
        <end position="838"/>
    </location>
</feature>
<protein>
    <submittedName>
        <fullName evidence="6">Planctomycete cytochrome C</fullName>
    </submittedName>
</protein>
<evidence type="ECO:0000313" key="6">
    <source>
        <dbReference type="EMBL" id="QDU97796.1"/>
    </source>
</evidence>
<dbReference type="InterPro" id="IPR022655">
    <property type="entry name" value="DUF1553"/>
</dbReference>
<keyword evidence="2" id="KW-0732">Signal</keyword>
<dbReference type="RefSeq" id="WP_197442642.1">
    <property type="nucleotide sequence ID" value="NZ_CP036433.1"/>
</dbReference>
<dbReference type="PANTHER" id="PTHR35889">
    <property type="entry name" value="CYCLOINULO-OLIGOSACCHARIDE FRUCTANOTRANSFERASE-RELATED"/>
    <property type="match status" value="1"/>
</dbReference>
<evidence type="ECO:0000259" key="5">
    <source>
        <dbReference type="Pfam" id="PF07635"/>
    </source>
</evidence>
<feature type="domain" description="Cytochrome C Planctomycete-type" evidence="5">
    <location>
        <begin position="41"/>
        <end position="96"/>
    </location>
</feature>
<dbReference type="Pfam" id="PF07635">
    <property type="entry name" value="PSCyt1"/>
    <property type="match status" value="1"/>
</dbReference>
<dbReference type="Pfam" id="PF07583">
    <property type="entry name" value="PSCyt2"/>
    <property type="match status" value="1"/>
</dbReference>
<proteinExistence type="predicted"/>
<accession>A0A518E121</accession>
<evidence type="ECO:0000259" key="3">
    <source>
        <dbReference type="Pfam" id="PF07583"/>
    </source>
</evidence>
<dbReference type="InterPro" id="IPR011429">
    <property type="entry name" value="Cyt_c_Planctomycete-type"/>
</dbReference>
<dbReference type="PANTHER" id="PTHR35889:SF3">
    <property type="entry name" value="F-BOX DOMAIN-CONTAINING PROTEIN"/>
    <property type="match status" value="1"/>
</dbReference>
<gene>
    <name evidence="6" type="ORF">Pla8534_56520</name>
</gene>
<dbReference type="AlphaFoldDB" id="A0A518E121"/>
<dbReference type="InterPro" id="IPR011444">
    <property type="entry name" value="DUF1549"/>
</dbReference>
<organism evidence="6 7">
    <name type="scientific">Lignipirellula cremea</name>
    <dbReference type="NCBI Taxonomy" id="2528010"/>
    <lineage>
        <taxon>Bacteria</taxon>
        <taxon>Pseudomonadati</taxon>
        <taxon>Planctomycetota</taxon>
        <taxon>Planctomycetia</taxon>
        <taxon>Pirellulales</taxon>
        <taxon>Pirellulaceae</taxon>
        <taxon>Lignipirellula</taxon>
    </lineage>
</organism>